<evidence type="ECO:0000256" key="1">
    <source>
        <dbReference type="ARBA" id="ARBA00022801"/>
    </source>
</evidence>
<feature type="binding site" evidence="2">
    <location>
        <position position="151"/>
    </location>
    <ligand>
        <name>Mn(2+)</name>
        <dbReference type="ChEBI" id="CHEBI:29035"/>
        <label>2</label>
    </ligand>
</feature>
<dbReference type="PIRSF" id="PIRSF005962">
    <property type="entry name" value="Pept_M20D_amidohydro"/>
    <property type="match status" value="1"/>
</dbReference>
<dbReference type="FunFam" id="3.30.70.360:FF:000001">
    <property type="entry name" value="N-acetyldiaminopimelate deacetylase"/>
    <property type="match status" value="1"/>
</dbReference>
<sequence length="421" mass="44481">MPTSQVDAVLSGLARVRDWQEPFYRDLHRNPELSHQERRTAAEVAEKLRGFGYQVHDGVGGTGVVGVLSNGAGPVVLLRADMDALPVREATGLDYASTVRATDADGNEVPVMHACGHDVHVATLLGAAELLAEGRGHWAGTVVALFQPAEETSDGARAMVDDGLAQLIPKVDVALAQHVLPAPAGHVGVRTGALLSAADSMRVTVHGRGAHGSMPQAAVDPVVLAAMIVVRLQTVVSREVAPGESAVLTVGSIAAGSKSNVIPDHAVLQLNLRTYSEQTRTSMLAAIRRIVIAECQASGSPKEPEFELFDRFPLTENDADATARVSSAFTAFFGERCRQMPQQTASEDFSEIPAALGAPYTYWGIGGIDPVLHREAVECGRVDADIPVNHSATFAPVVQPTLDTGTQALVVAAMPWLAPER</sequence>
<dbReference type="Pfam" id="PF01546">
    <property type="entry name" value="Peptidase_M20"/>
    <property type="match status" value="1"/>
</dbReference>
<feature type="binding site" evidence="2">
    <location>
        <position position="178"/>
    </location>
    <ligand>
        <name>Mn(2+)</name>
        <dbReference type="ChEBI" id="CHEBI:29035"/>
        <label>2</label>
    </ligand>
</feature>
<proteinExistence type="predicted"/>
<protein>
    <submittedName>
        <fullName evidence="4">Amidohydrolase</fullName>
    </submittedName>
</protein>
<organism evidence="4 5">
    <name type="scientific">Mycolicibacterium flavescens</name>
    <name type="common">Mycobacterium flavescens</name>
    <dbReference type="NCBI Taxonomy" id="1776"/>
    <lineage>
        <taxon>Bacteria</taxon>
        <taxon>Bacillati</taxon>
        <taxon>Actinomycetota</taxon>
        <taxon>Actinomycetes</taxon>
        <taxon>Mycobacteriales</taxon>
        <taxon>Mycobacteriaceae</taxon>
        <taxon>Mycolicibacterium</taxon>
    </lineage>
</organism>
<dbReference type="RefSeq" id="WP_069415913.1">
    <property type="nucleotide sequence ID" value="NZ_JACKUL010000020.1"/>
</dbReference>
<feature type="binding site" evidence="2">
    <location>
        <position position="373"/>
    </location>
    <ligand>
        <name>Mn(2+)</name>
        <dbReference type="ChEBI" id="CHEBI:29035"/>
        <label>2</label>
    </ligand>
</feature>
<dbReference type="InterPro" id="IPR017439">
    <property type="entry name" value="Amidohydrolase"/>
</dbReference>
<dbReference type="Proteomes" id="UP000094053">
    <property type="component" value="Unassembled WGS sequence"/>
</dbReference>
<dbReference type="STRING" id="1776.BHQ18_22740"/>
<dbReference type="Gene3D" id="3.30.70.360">
    <property type="match status" value="1"/>
</dbReference>
<gene>
    <name evidence="4" type="ORF">BHQ18_22740</name>
</gene>
<dbReference type="InterPro" id="IPR011650">
    <property type="entry name" value="Peptidase_M20_dimer"/>
</dbReference>
<dbReference type="Pfam" id="PF07687">
    <property type="entry name" value="M20_dimer"/>
    <property type="match status" value="1"/>
</dbReference>
<dbReference type="OrthoDB" id="9777385at2"/>
<dbReference type="SUPFAM" id="SSF55031">
    <property type="entry name" value="Bacterial exopeptidase dimerisation domain"/>
    <property type="match status" value="1"/>
</dbReference>
<keyword evidence="2" id="KW-0479">Metal-binding</keyword>
<dbReference type="GO" id="GO:0019877">
    <property type="term" value="P:diaminopimelate biosynthetic process"/>
    <property type="evidence" value="ECO:0007669"/>
    <property type="project" value="UniProtKB-ARBA"/>
</dbReference>
<dbReference type="AlphaFoldDB" id="A0A1E3RCV9"/>
<comment type="caution">
    <text evidence="4">The sequence shown here is derived from an EMBL/GenBank/DDBJ whole genome shotgun (WGS) entry which is preliminary data.</text>
</comment>
<comment type="cofactor">
    <cofactor evidence="2">
        <name>Mn(2+)</name>
        <dbReference type="ChEBI" id="CHEBI:29035"/>
    </cofactor>
    <text evidence="2">The Mn(2+) ion enhances activity.</text>
</comment>
<dbReference type="InterPro" id="IPR002933">
    <property type="entry name" value="Peptidase_M20"/>
</dbReference>
<dbReference type="PANTHER" id="PTHR11014:SF63">
    <property type="entry name" value="METALLOPEPTIDASE, PUTATIVE (AFU_ORTHOLOGUE AFUA_6G09600)-RELATED"/>
    <property type="match status" value="1"/>
</dbReference>
<feature type="binding site" evidence="2">
    <location>
        <position position="117"/>
    </location>
    <ligand>
        <name>Mn(2+)</name>
        <dbReference type="ChEBI" id="CHEBI:29035"/>
        <label>2</label>
    </ligand>
</feature>
<reference evidence="5" key="1">
    <citation type="submission" date="2016-09" db="EMBL/GenBank/DDBJ databases">
        <authorList>
            <person name="Greninger A.L."/>
            <person name="Jerome K.R."/>
            <person name="Mcnair B."/>
            <person name="Wallis C."/>
            <person name="Fang F."/>
        </authorList>
    </citation>
    <scope>NUCLEOTIDE SEQUENCE [LARGE SCALE GENOMIC DNA]</scope>
    <source>
        <strain evidence="5">M6</strain>
    </source>
</reference>
<dbReference type="PANTHER" id="PTHR11014">
    <property type="entry name" value="PEPTIDASE M20 FAMILY MEMBER"/>
    <property type="match status" value="1"/>
</dbReference>
<dbReference type="InterPro" id="IPR036264">
    <property type="entry name" value="Bact_exopeptidase_dim_dom"/>
</dbReference>
<feature type="binding site" evidence="2">
    <location>
        <position position="115"/>
    </location>
    <ligand>
        <name>Mn(2+)</name>
        <dbReference type="ChEBI" id="CHEBI:29035"/>
        <label>2</label>
    </ligand>
</feature>
<accession>A0A1E3RCV9</accession>
<dbReference type="SUPFAM" id="SSF53187">
    <property type="entry name" value="Zn-dependent exopeptidases"/>
    <property type="match status" value="1"/>
</dbReference>
<evidence type="ECO:0000259" key="3">
    <source>
        <dbReference type="Pfam" id="PF07687"/>
    </source>
</evidence>
<keyword evidence="1 4" id="KW-0378">Hydrolase</keyword>
<keyword evidence="5" id="KW-1185">Reference proteome</keyword>
<dbReference type="NCBIfam" id="TIGR01891">
    <property type="entry name" value="amidohydrolases"/>
    <property type="match status" value="1"/>
</dbReference>
<feature type="domain" description="Peptidase M20 dimerisation" evidence="3">
    <location>
        <begin position="199"/>
        <end position="294"/>
    </location>
</feature>
<dbReference type="Gene3D" id="3.40.630.10">
    <property type="entry name" value="Zn peptidases"/>
    <property type="match status" value="1"/>
</dbReference>
<keyword evidence="2" id="KW-0464">Manganese</keyword>
<name>A0A1E3RCV9_MYCFV</name>
<evidence type="ECO:0000256" key="2">
    <source>
        <dbReference type="PIRSR" id="PIRSR005962-1"/>
    </source>
</evidence>
<evidence type="ECO:0000313" key="5">
    <source>
        <dbReference type="Proteomes" id="UP000094053"/>
    </source>
</evidence>
<dbReference type="GO" id="GO:0050118">
    <property type="term" value="F:N-acetyldiaminopimelate deacetylase activity"/>
    <property type="evidence" value="ECO:0007669"/>
    <property type="project" value="UniProtKB-ARBA"/>
</dbReference>
<dbReference type="EMBL" id="MIHA01000020">
    <property type="protein sequence ID" value="ODQ87631.1"/>
    <property type="molecule type" value="Genomic_DNA"/>
</dbReference>
<dbReference type="GO" id="GO:0046872">
    <property type="term" value="F:metal ion binding"/>
    <property type="evidence" value="ECO:0007669"/>
    <property type="project" value="UniProtKB-KW"/>
</dbReference>
<evidence type="ECO:0000313" key="4">
    <source>
        <dbReference type="EMBL" id="ODQ87631.1"/>
    </source>
</evidence>